<dbReference type="EMBL" id="JANPWB010000010">
    <property type="protein sequence ID" value="KAJ1144356.1"/>
    <property type="molecule type" value="Genomic_DNA"/>
</dbReference>
<protein>
    <submittedName>
        <fullName evidence="2">Uncharacterized protein</fullName>
    </submittedName>
</protein>
<organism evidence="2 3">
    <name type="scientific">Pleurodeles waltl</name>
    <name type="common">Iberian ribbed newt</name>
    <dbReference type="NCBI Taxonomy" id="8319"/>
    <lineage>
        <taxon>Eukaryota</taxon>
        <taxon>Metazoa</taxon>
        <taxon>Chordata</taxon>
        <taxon>Craniata</taxon>
        <taxon>Vertebrata</taxon>
        <taxon>Euteleostomi</taxon>
        <taxon>Amphibia</taxon>
        <taxon>Batrachia</taxon>
        <taxon>Caudata</taxon>
        <taxon>Salamandroidea</taxon>
        <taxon>Salamandridae</taxon>
        <taxon>Pleurodelinae</taxon>
        <taxon>Pleurodeles</taxon>
    </lineage>
</organism>
<evidence type="ECO:0000313" key="2">
    <source>
        <dbReference type="EMBL" id="KAJ1144356.1"/>
    </source>
</evidence>
<accession>A0AAV7QYK1</accession>
<evidence type="ECO:0000256" key="1">
    <source>
        <dbReference type="SAM" id="MobiDB-lite"/>
    </source>
</evidence>
<evidence type="ECO:0000313" key="3">
    <source>
        <dbReference type="Proteomes" id="UP001066276"/>
    </source>
</evidence>
<feature type="compositionally biased region" description="Basic residues" evidence="1">
    <location>
        <begin position="41"/>
        <end position="52"/>
    </location>
</feature>
<keyword evidence="3" id="KW-1185">Reference proteome</keyword>
<name>A0AAV7QYK1_PLEWA</name>
<dbReference type="Proteomes" id="UP001066276">
    <property type="component" value="Chromosome 6"/>
</dbReference>
<feature type="region of interest" description="Disordered" evidence="1">
    <location>
        <begin position="36"/>
        <end position="122"/>
    </location>
</feature>
<proteinExistence type="predicted"/>
<reference evidence="2" key="1">
    <citation type="journal article" date="2022" name="bioRxiv">
        <title>Sequencing and chromosome-scale assembly of the giantPleurodeles waltlgenome.</title>
        <authorList>
            <person name="Brown T."/>
            <person name="Elewa A."/>
            <person name="Iarovenko S."/>
            <person name="Subramanian E."/>
            <person name="Araus A.J."/>
            <person name="Petzold A."/>
            <person name="Susuki M."/>
            <person name="Suzuki K.-i.T."/>
            <person name="Hayashi T."/>
            <person name="Toyoda A."/>
            <person name="Oliveira C."/>
            <person name="Osipova E."/>
            <person name="Leigh N.D."/>
            <person name="Simon A."/>
            <person name="Yun M.H."/>
        </authorList>
    </citation>
    <scope>NUCLEOTIDE SEQUENCE</scope>
    <source>
        <strain evidence="2">20211129_DDA</strain>
        <tissue evidence="2">Liver</tissue>
    </source>
</reference>
<comment type="caution">
    <text evidence="2">The sequence shown here is derived from an EMBL/GenBank/DDBJ whole genome shotgun (WGS) entry which is preliminary data.</text>
</comment>
<sequence length="122" mass="13953">MFPAKLKLTMDEKTHFCEPPQEAWERFECYKAGIPWNGQQRKSRGKQHHPNKKPQNSGAKTTLQRPTKKEADEEKEAALRASAELAIQHGSDREMGTNPKGMATDSDMEQSTQKEDEQLVVW</sequence>
<feature type="compositionally biased region" description="Basic and acidic residues" evidence="1">
    <location>
        <begin position="112"/>
        <end position="122"/>
    </location>
</feature>
<feature type="compositionally biased region" description="Basic and acidic residues" evidence="1">
    <location>
        <begin position="67"/>
        <end position="78"/>
    </location>
</feature>
<feature type="compositionally biased region" description="Polar residues" evidence="1">
    <location>
        <begin position="53"/>
        <end position="65"/>
    </location>
</feature>
<gene>
    <name evidence="2" type="ORF">NDU88_010655</name>
</gene>
<dbReference type="AlphaFoldDB" id="A0AAV7QYK1"/>